<dbReference type="InterPro" id="IPR006311">
    <property type="entry name" value="TAT_signal"/>
</dbReference>
<dbReference type="SUPFAM" id="SSF53850">
    <property type="entry name" value="Periplasmic binding protein-like II"/>
    <property type="match status" value="1"/>
</dbReference>
<comment type="similarity">
    <text evidence="1">Belongs to the UPF0065 (bug) family.</text>
</comment>
<evidence type="ECO:0000313" key="4">
    <source>
        <dbReference type="Proteomes" id="UP000326780"/>
    </source>
</evidence>
<dbReference type="Gene3D" id="3.40.190.150">
    <property type="entry name" value="Bordetella uptake gene, domain 1"/>
    <property type="match status" value="1"/>
</dbReference>
<dbReference type="PIRSF" id="PIRSF017082">
    <property type="entry name" value="YflP"/>
    <property type="match status" value="1"/>
</dbReference>
<gene>
    <name evidence="3" type="ORF">GFK26_19630</name>
</gene>
<sequence length="334" mass="35073">MRETEPAAPRRLLLKSCLAAGAAPWLASLSGGANAASRWPEKTVRMVVAFPAGGPTDATARLVAQKLTGALGQSVIVDNRPGASGSIGTASLIKSAPDGYTVSMFGMPALVAPIVYRNNQYDVRKDFTCVASVYDLPLVLMINPLVLPGVNDLKGFIAAAKAQPVNYSTAGSGSIGHLAMEQLKDMGGFPMQHVGYKGSAPAITDLLGGQIGAMFVDLVAAMPHIRSGRLKALALGSADARAFLPEVPSVAQQGFAGFNVSSWSGLIVPNGTPAAVVTRLDSELRRILAEADTKRGLENIGALSAYQPPEVMKRRMASEFERWNKVASEKDISI</sequence>
<dbReference type="InterPro" id="IPR005064">
    <property type="entry name" value="BUG"/>
</dbReference>
<dbReference type="Proteomes" id="UP000326780">
    <property type="component" value="Chromosome"/>
</dbReference>
<proteinExistence type="inferred from homology"/>
<dbReference type="InterPro" id="IPR042100">
    <property type="entry name" value="Bug_dom1"/>
</dbReference>
<dbReference type="PANTHER" id="PTHR42928">
    <property type="entry name" value="TRICARBOXYLATE-BINDING PROTEIN"/>
    <property type="match status" value="1"/>
</dbReference>
<feature type="chain" id="PRO_5024801857" evidence="2">
    <location>
        <begin position="36"/>
        <end position="334"/>
    </location>
</feature>
<evidence type="ECO:0000256" key="1">
    <source>
        <dbReference type="ARBA" id="ARBA00006987"/>
    </source>
</evidence>
<name>A0A5Q0MF35_VARPD</name>
<keyword evidence="2" id="KW-0732">Signal</keyword>
<dbReference type="PANTHER" id="PTHR42928:SF5">
    <property type="entry name" value="BLR1237 PROTEIN"/>
    <property type="match status" value="1"/>
</dbReference>
<dbReference type="PROSITE" id="PS51318">
    <property type="entry name" value="TAT"/>
    <property type="match status" value="1"/>
</dbReference>
<reference evidence="3 4" key="1">
    <citation type="submission" date="2019-10" db="EMBL/GenBank/DDBJ databases">
        <title>Complete genome sequence of Variovorax paradoxus 5C-2.</title>
        <authorList>
            <person name="Gogoleva N.E."/>
            <person name="Balkin A.S."/>
        </authorList>
    </citation>
    <scope>NUCLEOTIDE SEQUENCE [LARGE SCALE GENOMIC DNA]</scope>
    <source>
        <strain evidence="3 4">5C-2</strain>
    </source>
</reference>
<evidence type="ECO:0000256" key="2">
    <source>
        <dbReference type="SAM" id="SignalP"/>
    </source>
</evidence>
<dbReference type="EMBL" id="CP045644">
    <property type="protein sequence ID" value="QFZ87668.1"/>
    <property type="molecule type" value="Genomic_DNA"/>
</dbReference>
<evidence type="ECO:0000313" key="3">
    <source>
        <dbReference type="EMBL" id="QFZ87668.1"/>
    </source>
</evidence>
<feature type="signal peptide" evidence="2">
    <location>
        <begin position="1"/>
        <end position="35"/>
    </location>
</feature>
<accession>A0A5Q0MF35</accession>
<dbReference type="Pfam" id="PF03401">
    <property type="entry name" value="TctC"/>
    <property type="match status" value="1"/>
</dbReference>
<dbReference type="AlphaFoldDB" id="A0A5Q0MF35"/>
<dbReference type="Gene3D" id="3.40.190.10">
    <property type="entry name" value="Periplasmic binding protein-like II"/>
    <property type="match status" value="1"/>
</dbReference>
<protein>
    <submittedName>
        <fullName evidence="3">Tripartite tricarboxylate transporter substrate binding protein</fullName>
    </submittedName>
</protein>
<organism evidence="3 4">
    <name type="scientific">Variovorax paradoxus</name>
    <dbReference type="NCBI Taxonomy" id="34073"/>
    <lineage>
        <taxon>Bacteria</taxon>
        <taxon>Pseudomonadati</taxon>
        <taxon>Pseudomonadota</taxon>
        <taxon>Betaproteobacteria</taxon>
        <taxon>Burkholderiales</taxon>
        <taxon>Comamonadaceae</taxon>
        <taxon>Variovorax</taxon>
    </lineage>
</organism>
<dbReference type="CDD" id="cd07012">
    <property type="entry name" value="PBP2_Bug_TTT"/>
    <property type="match status" value="1"/>
</dbReference>